<name>A0ACA9N7U8_9GLOM</name>
<sequence>SVLMLARRSQIVRSDSLSKSSSVRKVSSLFSSSLCLKSASYQPAIDKVFL</sequence>
<accession>A0ACA9N7U8</accession>
<protein>
    <submittedName>
        <fullName evidence="1">15453_t:CDS:1</fullName>
    </submittedName>
</protein>
<reference evidence="1" key="1">
    <citation type="submission" date="2021-06" db="EMBL/GenBank/DDBJ databases">
        <authorList>
            <person name="Kallberg Y."/>
            <person name="Tangrot J."/>
            <person name="Rosling A."/>
        </authorList>
    </citation>
    <scope>NUCLEOTIDE SEQUENCE</scope>
    <source>
        <strain evidence="1">28 12/20/2015</strain>
    </source>
</reference>
<dbReference type="Proteomes" id="UP000789366">
    <property type="component" value="Unassembled WGS sequence"/>
</dbReference>
<feature type="non-terminal residue" evidence="1">
    <location>
        <position position="1"/>
    </location>
</feature>
<keyword evidence="2" id="KW-1185">Reference proteome</keyword>
<organism evidence="1 2">
    <name type="scientific">Cetraspora pellucida</name>
    <dbReference type="NCBI Taxonomy" id="1433469"/>
    <lineage>
        <taxon>Eukaryota</taxon>
        <taxon>Fungi</taxon>
        <taxon>Fungi incertae sedis</taxon>
        <taxon>Mucoromycota</taxon>
        <taxon>Glomeromycotina</taxon>
        <taxon>Glomeromycetes</taxon>
        <taxon>Diversisporales</taxon>
        <taxon>Gigasporaceae</taxon>
        <taxon>Cetraspora</taxon>
    </lineage>
</organism>
<evidence type="ECO:0000313" key="2">
    <source>
        <dbReference type="Proteomes" id="UP000789366"/>
    </source>
</evidence>
<dbReference type="EMBL" id="CAJVPW010011888">
    <property type="protein sequence ID" value="CAG8629963.1"/>
    <property type="molecule type" value="Genomic_DNA"/>
</dbReference>
<proteinExistence type="predicted"/>
<evidence type="ECO:0000313" key="1">
    <source>
        <dbReference type="EMBL" id="CAG8629963.1"/>
    </source>
</evidence>
<comment type="caution">
    <text evidence="1">The sequence shown here is derived from an EMBL/GenBank/DDBJ whole genome shotgun (WGS) entry which is preliminary data.</text>
</comment>
<gene>
    <name evidence="1" type="ORF">SPELUC_LOCUS8189</name>
</gene>